<dbReference type="OrthoDB" id="8478543at2"/>
<dbReference type="RefSeq" id="WP_127764130.1">
    <property type="nucleotide sequence ID" value="NZ_SADE01000001.1"/>
</dbReference>
<comment type="caution">
    <text evidence="1">The sequence shown here is derived from an EMBL/GenBank/DDBJ whole genome shotgun (WGS) entry which is preliminary data.</text>
</comment>
<gene>
    <name evidence="1" type="ORF">EOI86_05670</name>
</gene>
<evidence type="ECO:0000313" key="1">
    <source>
        <dbReference type="EMBL" id="RVU38758.1"/>
    </source>
</evidence>
<dbReference type="EMBL" id="SADE01000001">
    <property type="protein sequence ID" value="RVU38758.1"/>
    <property type="molecule type" value="Genomic_DNA"/>
</dbReference>
<reference evidence="2" key="1">
    <citation type="submission" date="2019-01" db="EMBL/GenBank/DDBJ databases">
        <title>Gri0909 isolated from a small marine red alga.</title>
        <authorList>
            <person name="Kim J."/>
            <person name="Jeong S.E."/>
            <person name="Jeon C.O."/>
        </authorList>
    </citation>
    <scope>NUCLEOTIDE SEQUENCE [LARGE SCALE GENOMIC DNA]</scope>
    <source>
        <strain evidence="2">Gri0909</strain>
    </source>
</reference>
<name>A0A3S2W6X8_9PROT</name>
<protein>
    <submittedName>
        <fullName evidence="1">PAS domain-containing protein</fullName>
    </submittedName>
</protein>
<organism evidence="1 2">
    <name type="scientific">Hwanghaeella grinnelliae</name>
    <dbReference type="NCBI Taxonomy" id="2500179"/>
    <lineage>
        <taxon>Bacteria</taxon>
        <taxon>Pseudomonadati</taxon>
        <taxon>Pseudomonadota</taxon>
        <taxon>Alphaproteobacteria</taxon>
        <taxon>Rhodospirillales</taxon>
        <taxon>Rhodospirillaceae</taxon>
        <taxon>Hwanghaeella</taxon>
    </lineage>
</organism>
<keyword evidence="2" id="KW-1185">Reference proteome</keyword>
<dbReference type="AlphaFoldDB" id="A0A3S2W6X8"/>
<dbReference type="Proteomes" id="UP000287447">
    <property type="component" value="Unassembled WGS sequence"/>
</dbReference>
<evidence type="ECO:0000313" key="2">
    <source>
        <dbReference type="Proteomes" id="UP000287447"/>
    </source>
</evidence>
<sequence length="202" mass="22482">MQWVSKKPEFVGNLEQVAGRCKTAAGRRLIFGYSKYLRANSNHLPKFTDLDIADFAAITPHFALCSVIKDLRCEFRIIGENLRERMGFPVTLVNYYDYVPDDRVASVKRIMETVVETPCGFRADLEQVYTSGQSTAAEAVGLPLAPARNGEAGQILFSDQTTEDLGFGSEEKNTLLGANLLQRDFIDIGHGIDPNYEDLVRA</sequence>
<accession>A0A3S2W6X8</accession>
<proteinExistence type="predicted"/>